<dbReference type="SUPFAM" id="SSF56112">
    <property type="entry name" value="Protein kinase-like (PK-like)"/>
    <property type="match status" value="1"/>
</dbReference>
<keyword evidence="2" id="KW-1133">Transmembrane helix</keyword>
<dbReference type="FunFam" id="1.10.510.10:FF:000583">
    <property type="entry name" value="Inactive leucine-rich repeat receptor-like protein kinase CORYNE"/>
    <property type="match status" value="1"/>
</dbReference>
<dbReference type="InterPro" id="IPR011009">
    <property type="entry name" value="Kinase-like_dom_sf"/>
</dbReference>
<gene>
    <name evidence="4" type="ORF">URODEC1_LOCUS35669</name>
</gene>
<dbReference type="InterPro" id="IPR000719">
    <property type="entry name" value="Prot_kinase_dom"/>
</dbReference>
<dbReference type="Gene3D" id="3.30.200.20">
    <property type="entry name" value="Phosphorylase Kinase, domain 1"/>
    <property type="match status" value="1"/>
</dbReference>
<evidence type="ECO:0000313" key="4">
    <source>
        <dbReference type="EMBL" id="CAL4945758.1"/>
    </source>
</evidence>
<proteinExistence type="predicted"/>
<dbReference type="PROSITE" id="PS50011">
    <property type="entry name" value="PROTEIN_KINASE_DOM"/>
    <property type="match status" value="1"/>
</dbReference>
<name>A0ABC8YM63_9POAL</name>
<keyword evidence="5" id="KW-1185">Reference proteome</keyword>
<evidence type="ECO:0000256" key="1">
    <source>
        <dbReference type="SAM" id="MobiDB-lite"/>
    </source>
</evidence>
<dbReference type="Gene3D" id="1.10.510.10">
    <property type="entry name" value="Transferase(Phosphotransferase) domain 1"/>
    <property type="match status" value="1"/>
</dbReference>
<feature type="region of interest" description="Disordered" evidence="1">
    <location>
        <begin position="100"/>
        <end position="121"/>
    </location>
</feature>
<dbReference type="AlphaFoldDB" id="A0ABC8YM63"/>
<dbReference type="FunFam" id="3.30.200.20:FF:000852">
    <property type="entry name" value="Os01g0927500 protein"/>
    <property type="match status" value="1"/>
</dbReference>
<keyword evidence="2" id="KW-0472">Membrane</keyword>
<keyword evidence="2" id="KW-0812">Transmembrane</keyword>
<dbReference type="PANTHER" id="PTHR48055:SF22">
    <property type="entry name" value="LEUCINE-RICH REPEAT RECEPTOR-LIKE SERINE_THREONINE_TYROSINE-PROTEIN KINASE SOBIR1"/>
    <property type="match status" value="1"/>
</dbReference>
<evidence type="ECO:0000259" key="3">
    <source>
        <dbReference type="PROSITE" id="PS50011"/>
    </source>
</evidence>
<dbReference type="Proteomes" id="UP001497457">
    <property type="component" value="Chromosome 17b"/>
</dbReference>
<evidence type="ECO:0000313" key="5">
    <source>
        <dbReference type="Proteomes" id="UP001497457"/>
    </source>
</evidence>
<evidence type="ECO:0000256" key="2">
    <source>
        <dbReference type="SAM" id="Phobius"/>
    </source>
</evidence>
<feature type="transmembrane region" description="Helical" evidence="2">
    <location>
        <begin position="77"/>
        <end position="95"/>
    </location>
</feature>
<dbReference type="InterPro" id="IPR051564">
    <property type="entry name" value="LRR_receptor-like_kinase"/>
</dbReference>
<dbReference type="PANTHER" id="PTHR48055">
    <property type="entry name" value="LEUCINE-RICH REPEAT RECEPTOR PROTEIN KINASE EMS1"/>
    <property type="match status" value="1"/>
</dbReference>
<feature type="transmembrane region" description="Helical" evidence="2">
    <location>
        <begin position="134"/>
        <end position="156"/>
    </location>
</feature>
<sequence>MQVPRFWSPLQIQFTFDFHGLGENWHLAPLLILRIDRFSPYYPAQVILFVFPSKFGSCSMEQRDRMTSKNPTKTPPLLATLLLLLAFLALCAPAASQPLHSEPMATQSSPPSPAPPQSTIPRAQVGGAARLRRIALGVLFGSLSGFLLALAFLYAIRVAILHAKSAPAIVKGPVSFTPQISPKNLLAALPSAQPLAHGPHGNYYKLTLDNDLTVAVKRLDAANRPEASPSMSPSTSKSDMRRVQRQLEALARVRHQNVMTLKAYVREADRLSLVYDFIPGGSLEDVMKRVRSQQVSLNWDARSRIAVGIARGLKHLHFEFNPRILHCNLKPSNVMLDEGFEPVLADCGVARLIAAGSGDPELCSGLYAAPECYQSSRYTDKSDVYALGMILGVLLTGRDPTDPFFSGETGRGGLARWLRHMQQSADPKEALDSSILGDEVEEEEMLMAIRVAIVCLSDSPIDRPSSDELVAMLTQLHSL</sequence>
<reference evidence="4" key="1">
    <citation type="submission" date="2024-10" db="EMBL/GenBank/DDBJ databases">
        <authorList>
            <person name="Ryan C."/>
        </authorList>
    </citation>
    <scope>NUCLEOTIDE SEQUENCE [LARGE SCALE GENOMIC DNA]</scope>
</reference>
<dbReference type="Pfam" id="PF00069">
    <property type="entry name" value="Pkinase"/>
    <property type="match status" value="1"/>
</dbReference>
<feature type="domain" description="Protein kinase" evidence="3">
    <location>
        <begin position="189"/>
        <end position="479"/>
    </location>
</feature>
<accession>A0ABC8YM63</accession>
<protein>
    <recommendedName>
        <fullName evidence="3">Protein kinase domain-containing protein</fullName>
    </recommendedName>
</protein>
<dbReference type="EMBL" id="OZ075127">
    <property type="protein sequence ID" value="CAL4945758.1"/>
    <property type="molecule type" value="Genomic_DNA"/>
</dbReference>
<organism evidence="4 5">
    <name type="scientific">Urochloa decumbens</name>
    <dbReference type="NCBI Taxonomy" id="240449"/>
    <lineage>
        <taxon>Eukaryota</taxon>
        <taxon>Viridiplantae</taxon>
        <taxon>Streptophyta</taxon>
        <taxon>Embryophyta</taxon>
        <taxon>Tracheophyta</taxon>
        <taxon>Spermatophyta</taxon>
        <taxon>Magnoliopsida</taxon>
        <taxon>Liliopsida</taxon>
        <taxon>Poales</taxon>
        <taxon>Poaceae</taxon>
        <taxon>PACMAD clade</taxon>
        <taxon>Panicoideae</taxon>
        <taxon>Panicodae</taxon>
        <taxon>Paniceae</taxon>
        <taxon>Melinidinae</taxon>
        <taxon>Urochloa</taxon>
    </lineage>
</organism>